<dbReference type="KEGG" id="syw:SYNW0036"/>
<evidence type="ECO:0008006" key="3">
    <source>
        <dbReference type="Google" id="ProtNLM"/>
    </source>
</evidence>
<dbReference type="HOGENOM" id="CLU_207997_0_0_3"/>
<dbReference type="EMBL" id="BX569689">
    <property type="protein sequence ID" value="CAE06551.1"/>
    <property type="molecule type" value="Genomic_DNA"/>
</dbReference>
<dbReference type="Proteomes" id="UP000001422">
    <property type="component" value="Chromosome"/>
</dbReference>
<dbReference type="eggNOG" id="ENOG5030VXY">
    <property type="taxonomic scope" value="Bacteria"/>
</dbReference>
<evidence type="ECO:0000313" key="1">
    <source>
        <dbReference type="EMBL" id="CAE06551.1"/>
    </source>
</evidence>
<proteinExistence type="predicted"/>
<protein>
    <recommendedName>
        <fullName evidence="3">4-hydroxythreonine-4-phosphate dehydrogenase</fullName>
    </recommendedName>
</protein>
<gene>
    <name evidence="1" type="ordered locus">SYNW0036</name>
</gene>
<sequence length="58" mass="6566">MLRLLLLGLMLVGLATGLHQQWLVVDWLKLTDDLGLPAPEDLEPIDFNRLIIGDQEQD</sequence>
<organism evidence="1 2">
    <name type="scientific">Parasynechococcus marenigrum (strain WH8102)</name>
    <dbReference type="NCBI Taxonomy" id="84588"/>
    <lineage>
        <taxon>Bacteria</taxon>
        <taxon>Bacillati</taxon>
        <taxon>Cyanobacteriota</taxon>
        <taxon>Cyanophyceae</taxon>
        <taxon>Synechococcales</taxon>
        <taxon>Prochlorococcaceae</taxon>
        <taxon>Parasynechococcus</taxon>
        <taxon>Parasynechococcus marenigrum</taxon>
    </lineage>
</organism>
<keyword evidence="2" id="KW-1185">Reference proteome</keyword>
<reference evidence="1 2" key="1">
    <citation type="journal article" date="2003" name="Nature">
        <title>The genome of a motile marine Synechococcus.</title>
        <authorList>
            <person name="Palenik B."/>
            <person name="Brahamsha B."/>
            <person name="Larimer F."/>
            <person name="Land M."/>
            <person name="Hauser L."/>
            <person name="Chain P."/>
            <person name="Lamerdin J."/>
            <person name="Regala W."/>
            <person name="Allen E.A."/>
            <person name="McCarren J."/>
            <person name="Paulsen I."/>
            <person name="Dufresne A."/>
            <person name="Partensky F."/>
            <person name="Webb E."/>
            <person name="Waterbury J."/>
        </authorList>
    </citation>
    <scope>NUCLEOTIDE SEQUENCE [LARGE SCALE GENOMIC DNA]</scope>
    <source>
        <strain evidence="1 2">WH8102</strain>
    </source>
</reference>
<evidence type="ECO:0000313" key="2">
    <source>
        <dbReference type="Proteomes" id="UP000001422"/>
    </source>
</evidence>
<dbReference type="AlphaFoldDB" id="Q7UA64"/>
<accession>Q7UA64</accession>
<name>Q7UA64_PARMW</name>